<evidence type="ECO:0000256" key="11">
    <source>
        <dbReference type="ARBA" id="ARBA00022842"/>
    </source>
</evidence>
<dbReference type="OrthoDB" id="9813261at2"/>
<dbReference type="GO" id="GO:0008360">
    <property type="term" value="P:regulation of cell shape"/>
    <property type="evidence" value="ECO:0007669"/>
    <property type="project" value="UniProtKB-KW"/>
</dbReference>
<comment type="function">
    <text evidence="2 18">Cell wall formation.</text>
</comment>
<dbReference type="GO" id="GO:0046872">
    <property type="term" value="F:metal ion binding"/>
    <property type="evidence" value="ECO:0007669"/>
    <property type="project" value="UniProtKB-KW"/>
</dbReference>
<keyword evidence="12 18" id="KW-0133">Cell shape</keyword>
<evidence type="ECO:0000256" key="5">
    <source>
        <dbReference type="ARBA" id="ARBA00010871"/>
    </source>
</evidence>
<evidence type="ECO:0000313" key="24">
    <source>
        <dbReference type="EMBL" id="MPR27105.1"/>
    </source>
</evidence>
<sequence>MSQPRKTIGLLFGGRSAEHEVSKLSAANVLRALDPDRYDIVPIGIGRDGRWLLCDSGNGGGRGAQSLEIPDGAPQVTLLPGGAGETIVLNGSAASRSLRLDAVVPVLHGPNGEDGTVQGFLELANVPYVGSGVMGSAAGMDKDIAKRLLRDSGLPVVPFLTLTLRTRIDYRSAADALGTPDLFVKPANMGSSVGVSRASSAEEFDKACERAFRYDRKVLVERSVTGAREIECSVLEDAAGEVRASPLGEIVPAGNHGFYSYDAKYIDADGALLRIPADLSPTQARRIQELAVETFKVLACEALARVDFFLDPKNDDGLFVNEVNTLPGFTAISMYPKLWEAGGLPQNELMEVLIGHAIARHERRNSLALVLA</sequence>
<feature type="binding site" evidence="20">
    <location>
        <position position="142"/>
    </location>
    <ligand>
        <name>ATP</name>
        <dbReference type="ChEBI" id="CHEBI:30616"/>
    </ligand>
</feature>
<dbReference type="Gene3D" id="3.40.50.20">
    <property type="match status" value="1"/>
</dbReference>
<protein>
    <recommendedName>
        <fullName evidence="18">D-alanine--D-alanine ligase</fullName>
        <ecNumber evidence="18">6.3.2.4</ecNumber>
    </recommendedName>
    <alternativeName>
        <fullName evidence="18">D-Ala-D-Ala ligase</fullName>
    </alternativeName>
    <alternativeName>
        <fullName evidence="18">D-alanylalanine synthetase</fullName>
    </alternativeName>
</protein>
<dbReference type="InterPro" id="IPR011761">
    <property type="entry name" value="ATP-grasp"/>
</dbReference>
<comment type="similarity">
    <text evidence="5 18">Belongs to the D-alanine--D-alanine ligase family.</text>
</comment>
<dbReference type="Pfam" id="PF07478">
    <property type="entry name" value="Dala_Dala_lig_C"/>
    <property type="match status" value="1"/>
</dbReference>
<dbReference type="NCBIfam" id="NF002528">
    <property type="entry name" value="PRK01966.1-4"/>
    <property type="match status" value="1"/>
</dbReference>
<keyword evidence="13 18" id="KW-0573">Peptidoglycan synthesis</keyword>
<keyword evidence="8 21" id="KW-0479">Metal-binding</keyword>
<comment type="subcellular location">
    <subcellularLocation>
        <location evidence="3 18">Cytoplasm</location>
    </subcellularLocation>
</comment>
<keyword evidence="14 21" id="KW-0464">Manganese</keyword>
<comment type="cofactor">
    <cofactor evidence="1">
        <name>Mn(2+)</name>
        <dbReference type="ChEBI" id="CHEBI:29035"/>
    </cofactor>
</comment>
<dbReference type="PROSITE" id="PS00843">
    <property type="entry name" value="DALA_DALA_LIGASE_1"/>
    <property type="match status" value="1"/>
</dbReference>
<dbReference type="FunFam" id="3.30.470.20:FF:000008">
    <property type="entry name" value="D-alanine--D-alanine ligase"/>
    <property type="match status" value="1"/>
</dbReference>
<feature type="binding site" evidence="21">
    <location>
        <position position="322"/>
    </location>
    <ligand>
        <name>Mg(2+)</name>
        <dbReference type="ChEBI" id="CHEBI:18420"/>
        <label>2</label>
    </ligand>
</feature>
<evidence type="ECO:0000313" key="25">
    <source>
        <dbReference type="Proteomes" id="UP000403266"/>
    </source>
</evidence>
<dbReference type="EMBL" id="VOSK01000072">
    <property type="protein sequence ID" value="MPR27105.1"/>
    <property type="molecule type" value="Genomic_DNA"/>
</dbReference>
<keyword evidence="7 18" id="KW-0436">Ligase</keyword>
<dbReference type="InterPro" id="IPR013815">
    <property type="entry name" value="ATP_grasp_subdomain_1"/>
</dbReference>
<dbReference type="InterPro" id="IPR016185">
    <property type="entry name" value="PreATP-grasp_dom_sf"/>
</dbReference>
<dbReference type="Proteomes" id="UP000403266">
    <property type="component" value="Unassembled WGS sequence"/>
</dbReference>
<evidence type="ECO:0000256" key="6">
    <source>
        <dbReference type="ARBA" id="ARBA00022490"/>
    </source>
</evidence>
<evidence type="ECO:0000256" key="9">
    <source>
        <dbReference type="ARBA" id="ARBA00022741"/>
    </source>
</evidence>
<dbReference type="GO" id="GO:0008716">
    <property type="term" value="F:D-alanine-D-alanine ligase activity"/>
    <property type="evidence" value="ECO:0007669"/>
    <property type="project" value="UniProtKB-UniRule"/>
</dbReference>
<dbReference type="Pfam" id="PF01820">
    <property type="entry name" value="Dala_Dala_lig_N"/>
    <property type="match status" value="1"/>
</dbReference>
<dbReference type="SUPFAM" id="SSF56059">
    <property type="entry name" value="Glutathione synthetase ATP-binding domain-like"/>
    <property type="match status" value="1"/>
</dbReference>
<evidence type="ECO:0000256" key="7">
    <source>
        <dbReference type="ARBA" id="ARBA00022598"/>
    </source>
</evidence>
<dbReference type="InterPro" id="IPR005905">
    <property type="entry name" value="D_ala_D_ala"/>
</dbReference>
<dbReference type="EC" id="6.3.2.4" evidence="18"/>
<dbReference type="NCBIfam" id="TIGR01205">
    <property type="entry name" value="D_ala_D_alaTIGR"/>
    <property type="match status" value="1"/>
</dbReference>
<feature type="binding site" evidence="20">
    <location>
        <begin position="321"/>
        <end position="322"/>
    </location>
    <ligand>
        <name>ATP</name>
        <dbReference type="ChEBI" id="CHEBI:30616"/>
    </ligand>
</feature>
<keyword evidence="25" id="KW-1185">Reference proteome</keyword>
<evidence type="ECO:0000256" key="14">
    <source>
        <dbReference type="ARBA" id="ARBA00023211"/>
    </source>
</evidence>
<evidence type="ECO:0000256" key="10">
    <source>
        <dbReference type="ARBA" id="ARBA00022840"/>
    </source>
</evidence>
<dbReference type="GO" id="GO:0005524">
    <property type="term" value="F:ATP binding"/>
    <property type="evidence" value="ECO:0007669"/>
    <property type="project" value="UniProtKB-UniRule"/>
</dbReference>
<evidence type="ECO:0000256" key="4">
    <source>
        <dbReference type="ARBA" id="ARBA00004752"/>
    </source>
</evidence>
<evidence type="ECO:0000256" key="18">
    <source>
        <dbReference type="HAMAP-Rule" id="MF_00047"/>
    </source>
</evidence>
<evidence type="ECO:0000256" key="22">
    <source>
        <dbReference type="PROSITE-ProRule" id="PRU00409"/>
    </source>
</evidence>
<dbReference type="GO" id="GO:0071555">
    <property type="term" value="P:cell wall organization"/>
    <property type="evidence" value="ECO:0007669"/>
    <property type="project" value="UniProtKB-KW"/>
</dbReference>
<dbReference type="AlphaFoldDB" id="A0A5N7MJ85"/>
<gene>
    <name evidence="18" type="primary">ddl</name>
    <name evidence="24" type="ORF">FS320_18245</name>
</gene>
<dbReference type="UniPathway" id="UPA00219"/>
<reference evidence="24 25" key="1">
    <citation type="journal article" date="2019" name="Syst. Appl. Microbiol.">
        <title>Microvirga tunisiensis sp. nov., a root nodule symbiotic bacterium isolated from Lupinus micranthus and L. luteus grown in Northern Tunisia.</title>
        <authorList>
            <person name="Msaddak A."/>
            <person name="Rejili M."/>
            <person name="Duran D."/>
            <person name="Mars M."/>
            <person name="Palacios J.M."/>
            <person name="Ruiz-Argueso T."/>
            <person name="Rey L."/>
            <person name="Imperial J."/>
        </authorList>
    </citation>
    <scope>NUCLEOTIDE SEQUENCE [LARGE SCALE GENOMIC DNA]</scope>
    <source>
        <strain evidence="24 25">Lmie10</strain>
    </source>
</reference>
<dbReference type="PANTHER" id="PTHR23132">
    <property type="entry name" value="D-ALANINE--D-ALANINE LIGASE"/>
    <property type="match status" value="1"/>
</dbReference>
<dbReference type="PROSITE" id="PS50975">
    <property type="entry name" value="ATP_GRASP"/>
    <property type="match status" value="1"/>
</dbReference>
<name>A0A5N7MJ85_9HYPH</name>
<dbReference type="GO" id="GO:0009252">
    <property type="term" value="P:peptidoglycan biosynthetic process"/>
    <property type="evidence" value="ECO:0007669"/>
    <property type="project" value="UniProtKB-UniRule"/>
</dbReference>
<keyword evidence="15 18" id="KW-0961">Cell wall biogenesis/degradation</keyword>
<feature type="active site" evidence="19">
    <location>
        <position position="18"/>
    </location>
</feature>
<feature type="binding site" evidence="21">
    <location>
        <position position="322"/>
    </location>
    <ligand>
        <name>Mg(2+)</name>
        <dbReference type="ChEBI" id="CHEBI:18420"/>
        <label>1</label>
    </ligand>
</feature>
<evidence type="ECO:0000256" key="15">
    <source>
        <dbReference type="ARBA" id="ARBA00023316"/>
    </source>
</evidence>
<dbReference type="InterPro" id="IPR011095">
    <property type="entry name" value="Dala_Dala_lig_C"/>
</dbReference>
<comment type="pathway">
    <text evidence="17">Glycan biosynthesis.</text>
</comment>
<evidence type="ECO:0000256" key="13">
    <source>
        <dbReference type="ARBA" id="ARBA00022984"/>
    </source>
</evidence>
<feature type="domain" description="ATP-grasp" evidence="23">
    <location>
        <begin position="146"/>
        <end position="355"/>
    </location>
</feature>
<dbReference type="InterPro" id="IPR011127">
    <property type="entry name" value="Dala_Dala_lig_N"/>
</dbReference>
<evidence type="ECO:0000256" key="16">
    <source>
        <dbReference type="ARBA" id="ARBA00047614"/>
    </source>
</evidence>
<comment type="catalytic activity">
    <reaction evidence="16 18">
        <text>2 D-alanine + ATP = D-alanyl-D-alanine + ADP + phosphate + H(+)</text>
        <dbReference type="Rhea" id="RHEA:11224"/>
        <dbReference type="ChEBI" id="CHEBI:15378"/>
        <dbReference type="ChEBI" id="CHEBI:30616"/>
        <dbReference type="ChEBI" id="CHEBI:43474"/>
        <dbReference type="ChEBI" id="CHEBI:57416"/>
        <dbReference type="ChEBI" id="CHEBI:57822"/>
        <dbReference type="ChEBI" id="CHEBI:456216"/>
        <dbReference type="EC" id="6.3.2.4"/>
    </reaction>
</comment>
<feature type="binding site" evidence="20">
    <location>
        <begin position="183"/>
        <end position="185"/>
    </location>
    <ligand>
        <name>ATP</name>
        <dbReference type="ChEBI" id="CHEBI:30616"/>
    </ligand>
</feature>
<feature type="binding site" evidence="21">
    <location>
        <position position="307"/>
    </location>
    <ligand>
        <name>Mg(2+)</name>
        <dbReference type="ChEBI" id="CHEBI:18420"/>
        <label>1</label>
    </ligand>
</feature>
<comment type="pathway">
    <text evidence="4 18">Cell wall biogenesis; peptidoglycan biosynthesis.</text>
</comment>
<organism evidence="24 25">
    <name type="scientific">Microvirga tunisiensis</name>
    <dbReference type="NCBI Taxonomy" id="2108360"/>
    <lineage>
        <taxon>Bacteria</taxon>
        <taxon>Pseudomonadati</taxon>
        <taxon>Pseudomonadota</taxon>
        <taxon>Alphaproteobacteria</taxon>
        <taxon>Hyphomicrobiales</taxon>
        <taxon>Methylobacteriaceae</taxon>
        <taxon>Microvirga</taxon>
    </lineage>
</organism>
<dbReference type="SUPFAM" id="SSF52440">
    <property type="entry name" value="PreATP-grasp domain"/>
    <property type="match status" value="1"/>
</dbReference>
<evidence type="ECO:0000256" key="19">
    <source>
        <dbReference type="PIRSR" id="PIRSR039102-1"/>
    </source>
</evidence>
<dbReference type="RefSeq" id="WP_152713249.1">
    <property type="nucleotide sequence ID" value="NZ_VOSJ01000072.1"/>
</dbReference>
<dbReference type="InterPro" id="IPR000291">
    <property type="entry name" value="D-Ala_lig_Van_CS"/>
</dbReference>
<dbReference type="FunFam" id="3.30.1490.20:FF:000007">
    <property type="entry name" value="D-alanine--D-alanine ligase"/>
    <property type="match status" value="1"/>
</dbReference>
<keyword evidence="10 22" id="KW-0067">ATP-binding</keyword>
<dbReference type="HAMAP" id="MF_00047">
    <property type="entry name" value="Dala_Dala_lig"/>
    <property type="match status" value="1"/>
</dbReference>
<keyword evidence="9 20" id="KW-0547">Nucleotide-binding</keyword>
<keyword evidence="11 21" id="KW-0460">Magnesium</keyword>
<evidence type="ECO:0000256" key="3">
    <source>
        <dbReference type="ARBA" id="ARBA00004496"/>
    </source>
</evidence>
<keyword evidence="6 18" id="KW-0963">Cytoplasm</keyword>
<evidence type="ECO:0000259" key="23">
    <source>
        <dbReference type="PROSITE" id="PS50975"/>
    </source>
</evidence>
<comment type="cofactor">
    <cofactor evidence="21">
        <name>Mg(2+)</name>
        <dbReference type="ChEBI" id="CHEBI:18420"/>
    </cofactor>
    <cofactor evidence="21">
        <name>Mn(2+)</name>
        <dbReference type="ChEBI" id="CHEBI:29035"/>
    </cofactor>
    <text evidence="21">Binds 2 magnesium or manganese ions per subunit.</text>
</comment>
<evidence type="ECO:0000256" key="2">
    <source>
        <dbReference type="ARBA" id="ARBA00003921"/>
    </source>
</evidence>
<dbReference type="PANTHER" id="PTHR23132:SF25">
    <property type="entry name" value="D-ALANINE--D-ALANINE LIGASE A"/>
    <property type="match status" value="1"/>
</dbReference>
<feature type="binding site" evidence="21">
    <location>
        <position position="324"/>
    </location>
    <ligand>
        <name>Mg(2+)</name>
        <dbReference type="ChEBI" id="CHEBI:18420"/>
        <label>2</label>
    </ligand>
</feature>
<evidence type="ECO:0000256" key="20">
    <source>
        <dbReference type="PIRSR" id="PIRSR039102-2"/>
    </source>
</evidence>
<accession>A0A5N7MJ85</accession>
<evidence type="ECO:0000256" key="1">
    <source>
        <dbReference type="ARBA" id="ARBA00001936"/>
    </source>
</evidence>
<feature type="active site" evidence="19">
    <location>
        <position position="333"/>
    </location>
</feature>
<dbReference type="PIRSF" id="PIRSF039102">
    <property type="entry name" value="Ddl/VanB"/>
    <property type="match status" value="1"/>
</dbReference>
<dbReference type="GO" id="GO:0005829">
    <property type="term" value="C:cytosol"/>
    <property type="evidence" value="ECO:0007669"/>
    <property type="project" value="TreeGrafter"/>
</dbReference>
<evidence type="ECO:0000256" key="8">
    <source>
        <dbReference type="ARBA" id="ARBA00022723"/>
    </source>
</evidence>
<dbReference type="Gene3D" id="3.30.470.20">
    <property type="entry name" value="ATP-grasp fold, B domain"/>
    <property type="match status" value="1"/>
</dbReference>
<feature type="binding site" evidence="20">
    <location>
        <begin position="191"/>
        <end position="192"/>
    </location>
    <ligand>
        <name>ATP</name>
        <dbReference type="ChEBI" id="CHEBI:30616"/>
    </ligand>
</feature>
<comment type="caution">
    <text evidence="24">The sequence shown here is derived from an EMBL/GenBank/DDBJ whole genome shotgun (WGS) entry which is preliminary data.</text>
</comment>
<feature type="active site" evidence="19">
    <location>
        <position position="191"/>
    </location>
</feature>
<dbReference type="Gene3D" id="3.30.1490.20">
    <property type="entry name" value="ATP-grasp fold, A domain"/>
    <property type="match status" value="1"/>
</dbReference>
<evidence type="ECO:0000256" key="17">
    <source>
        <dbReference type="ARBA" id="ARBA00060592"/>
    </source>
</evidence>
<evidence type="ECO:0000256" key="21">
    <source>
        <dbReference type="PIRSR" id="PIRSR039102-3"/>
    </source>
</evidence>
<feature type="binding site" evidence="20">
    <location>
        <begin position="221"/>
        <end position="229"/>
    </location>
    <ligand>
        <name>ATP</name>
        <dbReference type="ChEBI" id="CHEBI:30616"/>
    </ligand>
</feature>
<dbReference type="PROSITE" id="PS00844">
    <property type="entry name" value="DALA_DALA_LIGASE_2"/>
    <property type="match status" value="1"/>
</dbReference>
<evidence type="ECO:0000256" key="12">
    <source>
        <dbReference type="ARBA" id="ARBA00022960"/>
    </source>
</evidence>
<proteinExistence type="inferred from homology"/>